<accession>A0A9Q3FCT7</accession>
<keyword evidence="2" id="KW-1185">Reference proteome</keyword>
<comment type="caution">
    <text evidence="1">The sequence shown here is derived from an EMBL/GenBank/DDBJ whole genome shotgun (WGS) entry which is preliminary data.</text>
</comment>
<reference evidence="1" key="1">
    <citation type="submission" date="2021-03" db="EMBL/GenBank/DDBJ databases">
        <title>Draft genome sequence of rust myrtle Austropuccinia psidii MF-1, a brazilian biotype.</title>
        <authorList>
            <person name="Quecine M.C."/>
            <person name="Pachon D.M.R."/>
            <person name="Bonatelli M.L."/>
            <person name="Correr F.H."/>
            <person name="Franceschini L.M."/>
            <person name="Leite T.F."/>
            <person name="Margarido G.R.A."/>
            <person name="Almeida C.A."/>
            <person name="Ferrarezi J.A."/>
            <person name="Labate C.A."/>
        </authorList>
    </citation>
    <scope>NUCLEOTIDE SEQUENCE</scope>
    <source>
        <strain evidence="1">MF-1</strain>
    </source>
</reference>
<evidence type="ECO:0000313" key="2">
    <source>
        <dbReference type="Proteomes" id="UP000765509"/>
    </source>
</evidence>
<sequence length="78" mass="8567">MGIGYSEDNNQIVSTDLINPGAEVTLFTVQKADAYANILFSSSHNKHNSLVDCLHSCPEMSTGQKFWKPSMDLVKAGY</sequence>
<organism evidence="1 2">
    <name type="scientific">Austropuccinia psidii MF-1</name>
    <dbReference type="NCBI Taxonomy" id="1389203"/>
    <lineage>
        <taxon>Eukaryota</taxon>
        <taxon>Fungi</taxon>
        <taxon>Dikarya</taxon>
        <taxon>Basidiomycota</taxon>
        <taxon>Pucciniomycotina</taxon>
        <taxon>Pucciniomycetes</taxon>
        <taxon>Pucciniales</taxon>
        <taxon>Sphaerophragmiaceae</taxon>
        <taxon>Austropuccinia</taxon>
    </lineage>
</organism>
<dbReference type="EMBL" id="AVOT02039582">
    <property type="protein sequence ID" value="MBW0534681.1"/>
    <property type="molecule type" value="Genomic_DNA"/>
</dbReference>
<dbReference type="Proteomes" id="UP000765509">
    <property type="component" value="Unassembled WGS sequence"/>
</dbReference>
<gene>
    <name evidence="1" type="ORF">O181_074396</name>
</gene>
<proteinExistence type="predicted"/>
<protein>
    <submittedName>
        <fullName evidence="1">Uncharacterized protein</fullName>
    </submittedName>
</protein>
<dbReference type="AlphaFoldDB" id="A0A9Q3FCT7"/>
<name>A0A9Q3FCT7_9BASI</name>
<evidence type="ECO:0000313" key="1">
    <source>
        <dbReference type="EMBL" id="MBW0534681.1"/>
    </source>
</evidence>